<evidence type="ECO:0000313" key="6">
    <source>
        <dbReference type="EMBL" id="RNF77363.1"/>
    </source>
</evidence>
<dbReference type="AlphaFoldDB" id="A0A3M8S9M4"/>
<feature type="domain" description="Cyclic nucleotide-binding" evidence="4">
    <location>
        <begin position="16"/>
        <end position="120"/>
    </location>
</feature>
<dbReference type="RefSeq" id="WP_123085900.1">
    <property type="nucleotide sequence ID" value="NZ_RJAI01000126.1"/>
</dbReference>
<dbReference type="GO" id="GO:0003677">
    <property type="term" value="F:DNA binding"/>
    <property type="evidence" value="ECO:0007669"/>
    <property type="project" value="UniProtKB-KW"/>
</dbReference>
<proteinExistence type="predicted"/>
<name>A0A3M8S9M4_PSEPU</name>
<dbReference type="PANTHER" id="PTHR24567">
    <property type="entry name" value="CRP FAMILY TRANSCRIPTIONAL REGULATORY PROTEIN"/>
    <property type="match status" value="1"/>
</dbReference>
<evidence type="ECO:0000259" key="5">
    <source>
        <dbReference type="PROSITE" id="PS51063"/>
    </source>
</evidence>
<sequence length="225" mass="25512">MLTDSMTQSALRKHHLFDRLPQPLFQEICCLAIRRRLEVGGVLFHQGDAADRFYLLLDGRITLTRVLPEGQEKLVEVISSGQSFAEALVFSGTRYYPVTASALKPSSLISIDAGHYRHLLEEQPKTCLELLGHLSARLHQRLNEIDTLALGNASRRVARYLCQEQEARNGIIQLSAPKRLIATQLGIQPETFSRILHRLIDDGLIAMERRVIRVLDQPRLANYHD</sequence>
<keyword evidence="1" id="KW-0805">Transcription regulation</keyword>
<dbReference type="SUPFAM" id="SSF51206">
    <property type="entry name" value="cAMP-binding domain-like"/>
    <property type="match status" value="1"/>
</dbReference>
<evidence type="ECO:0000313" key="7">
    <source>
        <dbReference type="Proteomes" id="UP000278162"/>
    </source>
</evidence>
<dbReference type="Gene3D" id="1.10.10.10">
    <property type="entry name" value="Winged helix-like DNA-binding domain superfamily/Winged helix DNA-binding domain"/>
    <property type="match status" value="1"/>
</dbReference>
<reference evidence="6 7" key="1">
    <citation type="submission" date="2018-10" db="EMBL/GenBank/DDBJ databases">
        <title>An outbreak of IMP-63 producing strain in France.</title>
        <authorList>
            <person name="Bour M."/>
            <person name="Liapis E."/>
            <person name="Plesiat P."/>
        </authorList>
    </citation>
    <scope>NUCLEOTIDE SEQUENCE [LARGE SCALE GENOMIC DNA]</scope>
    <source>
        <strain evidence="6 7">12917</strain>
    </source>
</reference>
<keyword evidence="3" id="KW-0804">Transcription</keyword>
<keyword evidence="2" id="KW-0238">DNA-binding</keyword>
<evidence type="ECO:0000256" key="2">
    <source>
        <dbReference type="ARBA" id="ARBA00023125"/>
    </source>
</evidence>
<dbReference type="InterPro" id="IPR036390">
    <property type="entry name" value="WH_DNA-bd_sf"/>
</dbReference>
<gene>
    <name evidence="6" type="ORF">EFK07_31120</name>
</gene>
<dbReference type="InterPro" id="IPR014710">
    <property type="entry name" value="RmlC-like_jellyroll"/>
</dbReference>
<dbReference type="InterPro" id="IPR036388">
    <property type="entry name" value="WH-like_DNA-bd_sf"/>
</dbReference>
<dbReference type="Pfam" id="PF00027">
    <property type="entry name" value="cNMP_binding"/>
    <property type="match status" value="1"/>
</dbReference>
<accession>A0A3M8S9M4</accession>
<comment type="caution">
    <text evidence="6">The sequence shown here is derived from an EMBL/GenBank/DDBJ whole genome shotgun (WGS) entry which is preliminary data.</text>
</comment>
<dbReference type="SMART" id="SM00419">
    <property type="entry name" value="HTH_CRP"/>
    <property type="match status" value="1"/>
</dbReference>
<evidence type="ECO:0000256" key="1">
    <source>
        <dbReference type="ARBA" id="ARBA00023015"/>
    </source>
</evidence>
<dbReference type="PROSITE" id="PS50042">
    <property type="entry name" value="CNMP_BINDING_3"/>
    <property type="match status" value="1"/>
</dbReference>
<dbReference type="Proteomes" id="UP000278162">
    <property type="component" value="Unassembled WGS sequence"/>
</dbReference>
<dbReference type="SMART" id="SM00100">
    <property type="entry name" value="cNMP"/>
    <property type="match status" value="1"/>
</dbReference>
<dbReference type="EMBL" id="RJAI01000126">
    <property type="protein sequence ID" value="RNF77363.1"/>
    <property type="molecule type" value="Genomic_DNA"/>
</dbReference>
<protein>
    <submittedName>
        <fullName evidence="6">Crp/Fnr family transcriptional regulator</fullName>
    </submittedName>
</protein>
<feature type="domain" description="HTH crp-type" evidence="5">
    <location>
        <begin position="151"/>
        <end position="218"/>
    </location>
</feature>
<dbReference type="InterPro" id="IPR012318">
    <property type="entry name" value="HTH_CRP"/>
</dbReference>
<dbReference type="PROSITE" id="PS51063">
    <property type="entry name" value="HTH_CRP_2"/>
    <property type="match status" value="1"/>
</dbReference>
<dbReference type="SUPFAM" id="SSF46785">
    <property type="entry name" value="Winged helix' DNA-binding domain"/>
    <property type="match status" value="1"/>
</dbReference>
<dbReference type="PANTHER" id="PTHR24567:SF68">
    <property type="entry name" value="DNA-BINDING TRANSCRIPTIONAL DUAL REGULATOR CRP"/>
    <property type="match status" value="1"/>
</dbReference>
<dbReference type="InterPro" id="IPR018490">
    <property type="entry name" value="cNMP-bd_dom_sf"/>
</dbReference>
<evidence type="ECO:0000256" key="3">
    <source>
        <dbReference type="ARBA" id="ARBA00023163"/>
    </source>
</evidence>
<dbReference type="Gene3D" id="2.60.120.10">
    <property type="entry name" value="Jelly Rolls"/>
    <property type="match status" value="1"/>
</dbReference>
<evidence type="ECO:0000259" key="4">
    <source>
        <dbReference type="PROSITE" id="PS50042"/>
    </source>
</evidence>
<dbReference type="CDD" id="cd00038">
    <property type="entry name" value="CAP_ED"/>
    <property type="match status" value="1"/>
</dbReference>
<dbReference type="InterPro" id="IPR050397">
    <property type="entry name" value="Env_Response_Regulators"/>
</dbReference>
<dbReference type="InterPro" id="IPR000595">
    <property type="entry name" value="cNMP-bd_dom"/>
</dbReference>
<dbReference type="GO" id="GO:0005829">
    <property type="term" value="C:cytosol"/>
    <property type="evidence" value="ECO:0007669"/>
    <property type="project" value="TreeGrafter"/>
</dbReference>
<dbReference type="Pfam" id="PF13545">
    <property type="entry name" value="HTH_Crp_2"/>
    <property type="match status" value="1"/>
</dbReference>
<dbReference type="GO" id="GO:0003700">
    <property type="term" value="F:DNA-binding transcription factor activity"/>
    <property type="evidence" value="ECO:0007669"/>
    <property type="project" value="TreeGrafter"/>
</dbReference>
<organism evidence="6 7">
    <name type="scientific">Pseudomonas putida</name>
    <name type="common">Arthrobacter siderocapsulatus</name>
    <dbReference type="NCBI Taxonomy" id="303"/>
    <lineage>
        <taxon>Bacteria</taxon>
        <taxon>Pseudomonadati</taxon>
        <taxon>Pseudomonadota</taxon>
        <taxon>Gammaproteobacteria</taxon>
        <taxon>Pseudomonadales</taxon>
        <taxon>Pseudomonadaceae</taxon>
        <taxon>Pseudomonas</taxon>
    </lineage>
</organism>